<name>A0ABS4GW00_9BACL</name>
<dbReference type="Gene3D" id="3.40.50.10540">
    <property type="entry name" value="Crotonobetainyl-coa:carnitine coa-transferase, domain 1"/>
    <property type="match status" value="1"/>
</dbReference>
<accession>A0ABS4GW00</accession>
<organism evidence="2 3">
    <name type="scientific">Ammoniphilus resinae</name>
    <dbReference type="NCBI Taxonomy" id="861532"/>
    <lineage>
        <taxon>Bacteria</taxon>
        <taxon>Bacillati</taxon>
        <taxon>Bacillota</taxon>
        <taxon>Bacilli</taxon>
        <taxon>Bacillales</taxon>
        <taxon>Paenibacillaceae</taxon>
        <taxon>Aneurinibacillus group</taxon>
        <taxon>Ammoniphilus</taxon>
    </lineage>
</organism>
<dbReference type="PANTHER" id="PTHR48207">
    <property type="entry name" value="SUCCINATE--HYDROXYMETHYLGLUTARATE COA-TRANSFERASE"/>
    <property type="match status" value="1"/>
</dbReference>
<dbReference type="SUPFAM" id="SSF89796">
    <property type="entry name" value="CoA-transferase family III (CaiB/BaiF)"/>
    <property type="match status" value="1"/>
</dbReference>
<reference evidence="2 3" key="1">
    <citation type="submission" date="2021-03" db="EMBL/GenBank/DDBJ databases">
        <title>Genomic Encyclopedia of Type Strains, Phase IV (KMG-IV): sequencing the most valuable type-strain genomes for metagenomic binning, comparative biology and taxonomic classification.</title>
        <authorList>
            <person name="Goeker M."/>
        </authorList>
    </citation>
    <scope>NUCLEOTIDE SEQUENCE [LARGE SCALE GENOMIC DNA]</scope>
    <source>
        <strain evidence="2 3">DSM 24738</strain>
    </source>
</reference>
<protein>
    <submittedName>
        <fullName evidence="2">Crotonobetainyl-CoA:carnitine CoA-transferase CaiB-like acyl-CoA transferase</fullName>
    </submittedName>
</protein>
<dbReference type="InterPro" id="IPR023606">
    <property type="entry name" value="CoA-Trfase_III_dom_1_sf"/>
</dbReference>
<keyword evidence="3" id="KW-1185">Reference proteome</keyword>
<dbReference type="InterPro" id="IPR044855">
    <property type="entry name" value="CoA-Trfase_III_dom3_sf"/>
</dbReference>
<dbReference type="Gene3D" id="3.30.1540.10">
    <property type="entry name" value="formyl-coa transferase, domain 3"/>
    <property type="match status" value="1"/>
</dbReference>
<dbReference type="InterPro" id="IPR003673">
    <property type="entry name" value="CoA-Trfase_fam_III"/>
</dbReference>
<evidence type="ECO:0000313" key="3">
    <source>
        <dbReference type="Proteomes" id="UP001519343"/>
    </source>
</evidence>
<proteinExistence type="predicted"/>
<dbReference type="EMBL" id="JAGGKT010000021">
    <property type="protein sequence ID" value="MBP1934463.1"/>
    <property type="molecule type" value="Genomic_DNA"/>
</dbReference>
<dbReference type="Pfam" id="PF02515">
    <property type="entry name" value="CoA_transf_3"/>
    <property type="match status" value="1"/>
</dbReference>
<sequence length="398" mass="43936">MTKGPLEGMKIVDFSQMMAGPFGTQMLGDLGADIIKIERPTTGEWERGLASMGELCAGDSPFFLAMNRNKRSLTLDLKHEKSKEIIYKLVADADVVIENFRPGVLDRLGYGYEDFSKINPGIIYCSSTGYGSSGPYTKRPGQDLLIQGISGLIDCTGTKDQAVPMGTAVVDASTAMMNVISILAAYTHKQKTGEGQRIEVNMFSTAISIQCQEAFSYLNLDQRWERSEAGIGAPWLSAPFGVYPTKDGFMTLAMNSVPLLGKIMGLSELESYQDGMDCFTDRDFIKRRLETKTIEKTTAEWLSILAEYDIWCGPVNTLGEVFEDPQVIHNHVLQTMHHPKAGEIKVVGFPGKFSKTPATYRMHPPLIGQHNAEILKSLGYSEEEIASFQIDGVTELKK</sequence>
<evidence type="ECO:0000313" key="2">
    <source>
        <dbReference type="EMBL" id="MBP1934463.1"/>
    </source>
</evidence>
<dbReference type="Proteomes" id="UP001519343">
    <property type="component" value="Unassembled WGS sequence"/>
</dbReference>
<keyword evidence="1" id="KW-0808">Transferase</keyword>
<dbReference type="RefSeq" id="WP_209812452.1">
    <property type="nucleotide sequence ID" value="NZ_JAGGKT010000021.1"/>
</dbReference>
<dbReference type="PANTHER" id="PTHR48207:SF4">
    <property type="entry name" value="BLL6097 PROTEIN"/>
    <property type="match status" value="1"/>
</dbReference>
<evidence type="ECO:0000256" key="1">
    <source>
        <dbReference type="ARBA" id="ARBA00022679"/>
    </source>
</evidence>
<comment type="caution">
    <text evidence="2">The sequence shown here is derived from an EMBL/GenBank/DDBJ whole genome shotgun (WGS) entry which is preliminary data.</text>
</comment>
<dbReference type="InterPro" id="IPR050483">
    <property type="entry name" value="CoA-transferase_III_domain"/>
</dbReference>
<gene>
    <name evidence="2" type="ORF">J2Z37_004483</name>
</gene>